<proteinExistence type="predicted"/>
<gene>
    <name evidence="7" type="ORF">BDV37DRAFT_287395</name>
</gene>
<dbReference type="InterPro" id="IPR011990">
    <property type="entry name" value="TPR-like_helical_dom_sf"/>
</dbReference>
<evidence type="ECO:0000256" key="1">
    <source>
        <dbReference type="ARBA" id="ARBA00004173"/>
    </source>
</evidence>
<dbReference type="Proteomes" id="UP000325579">
    <property type="component" value="Unassembled WGS sequence"/>
</dbReference>
<dbReference type="RefSeq" id="XP_031936990.1">
    <property type="nucleotide sequence ID" value="XM_032088095.1"/>
</dbReference>
<accession>A0A5N7CZU5</accession>
<dbReference type="PANTHER" id="PTHR48182">
    <property type="entry name" value="PROTEIN SERAC1"/>
    <property type="match status" value="1"/>
</dbReference>
<dbReference type="OrthoDB" id="427518at2759"/>
<keyword evidence="8" id="KW-1185">Reference proteome</keyword>
<evidence type="ECO:0000256" key="5">
    <source>
        <dbReference type="ARBA" id="ARBA00023128"/>
    </source>
</evidence>
<dbReference type="SUPFAM" id="SSF53474">
    <property type="entry name" value="alpha/beta-Hydrolases"/>
    <property type="match status" value="1"/>
</dbReference>
<dbReference type="PANTHER" id="PTHR48182:SF2">
    <property type="entry name" value="PROTEIN SERAC1"/>
    <property type="match status" value="1"/>
</dbReference>
<keyword evidence="5" id="KW-0496">Mitochondrion</keyword>
<dbReference type="EMBL" id="ML736829">
    <property type="protein sequence ID" value="KAE8399671.1"/>
    <property type="molecule type" value="Genomic_DNA"/>
</dbReference>
<name>A0A5N7CZU5_9EURO</name>
<protein>
    <submittedName>
        <fullName evidence="7">Uncharacterized protein</fullName>
    </submittedName>
</protein>
<keyword evidence="4" id="KW-0256">Endoplasmic reticulum</keyword>
<comment type="subcellular location">
    <subcellularLocation>
        <location evidence="2">Endoplasmic reticulum</location>
    </subcellularLocation>
    <subcellularLocation>
        <location evidence="3">Membrane</location>
    </subcellularLocation>
    <subcellularLocation>
        <location evidence="1">Mitochondrion</location>
    </subcellularLocation>
</comment>
<dbReference type="GO" id="GO:0005783">
    <property type="term" value="C:endoplasmic reticulum"/>
    <property type="evidence" value="ECO:0007669"/>
    <property type="project" value="UniProtKB-SubCell"/>
</dbReference>
<dbReference type="GO" id="GO:0005739">
    <property type="term" value="C:mitochondrion"/>
    <property type="evidence" value="ECO:0007669"/>
    <property type="project" value="UniProtKB-SubCell"/>
</dbReference>
<dbReference type="GO" id="GO:0016020">
    <property type="term" value="C:membrane"/>
    <property type="evidence" value="ECO:0007669"/>
    <property type="project" value="UniProtKB-SubCell"/>
</dbReference>
<evidence type="ECO:0000256" key="3">
    <source>
        <dbReference type="ARBA" id="ARBA00004370"/>
    </source>
</evidence>
<accession>A0A5N6HL38</accession>
<dbReference type="InterPro" id="IPR052374">
    <property type="entry name" value="SERAC1"/>
</dbReference>
<dbReference type="Gene3D" id="3.40.50.1820">
    <property type="entry name" value="alpha/beta hydrolase"/>
    <property type="match status" value="1"/>
</dbReference>
<reference evidence="7 8" key="1">
    <citation type="submission" date="2019-04" db="EMBL/GenBank/DDBJ databases">
        <authorList>
            <consortium name="DOE Joint Genome Institute"/>
            <person name="Mondo S."/>
            <person name="Kjaerbolling I."/>
            <person name="Vesth T."/>
            <person name="Frisvad J.C."/>
            <person name="Nybo J.L."/>
            <person name="Theobald S."/>
            <person name="Kildgaard S."/>
            <person name="Isbrandt T."/>
            <person name="Kuo A."/>
            <person name="Sato A."/>
            <person name="Lyhne E.K."/>
            <person name="Kogle M.E."/>
            <person name="Wiebenga A."/>
            <person name="Kun R.S."/>
            <person name="Lubbers R.J."/>
            <person name="Makela M.R."/>
            <person name="Barry K."/>
            <person name="Chovatia M."/>
            <person name="Clum A."/>
            <person name="Daum C."/>
            <person name="Haridas S."/>
            <person name="He G."/>
            <person name="LaButti K."/>
            <person name="Lipzen A."/>
            <person name="Riley R."/>
            <person name="Salamov A."/>
            <person name="Simmons B.A."/>
            <person name="Magnuson J.K."/>
            <person name="Henrissat B."/>
            <person name="Mortensen U.H."/>
            <person name="Larsen T.O."/>
            <person name="Devries R.P."/>
            <person name="Grigoriev I.V."/>
            <person name="Machida M."/>
            <person name="Baker S.E."/>
            <person name="Andersen M.R."/>
            <person name="Cantor M.N."/>
            <person name="Hua S.X."/>
        </authorList>
    </citation>
    <scope>NUCLEOTIDE SEQUENCE [LARGE SCALE GENOMIC DNA]</scope>
    <source>
        <strain evidence="7 8">CBS 119388</strain>
    </source>
</reference>
<evidence type="ECO:0000256" key="6">
    <source>
        <dbReference type="ARBA" id="ARBA00023136"/>
    </source>
</evidence>
<dbReference type="AlphaFoldDB" id="A0A5N7CZU5"/>
<evidence type="ECO:0000313" key="7">
    <source>
        <dbReference type="EMBL" id="KAE8399671.1"/>
    </source>
</evidence>
<dbReference type="SUPFAM" id="SSF48452">
    <property type="entry name" value="TPR-like"/>
    <property type="match status" value="1"/>
</dbReference>
<dbReference type="InterPro" id="IPR029058">
    <property type="entry name" value="AB_hydrolase_fold"/>
</dbReference>
<organism evidence="7 8">
    <name type="scientific">Aspergillus pseudonomiae</name>
    <dbReference type="NCBI Taxonomy" id="1506151"/>
    <lineage>
        <taxon>Eukaryota</taxon>
        <taxon>Fungi</taxon>
        <taxon>Dikarya</taxon>
        <taxon>Ascomycota</taxon>
        <taxon>Pezizomycotina</taxon>
        <taxon>Eurotiomycetes</taxon>
        <taxon>Eurotiomycetidae</taxon>
        <taxon>Eurotiales</taxon>
        <taxon>Aspergillaceae</taxon>
        <taxon>Aspergillus</taxon>
        <taxon>Aspergillus subgen. Circumdati</taxon>
    </lineage>
</organism>
<dbReference type="Pfam" id="PF13424">
    <property type="entry name" value="TPR_12"/>
    <property type="match status" value="2"/>
</dbReference>
<evidence type="ECO:0000256" key="2">
    <source>
        <dbReference type="ARBA" id="ARBA00004240"/>
    </source>
</evidence>
<keyword evidence="6" id="KW-0472">Membrane</keyword>
<evidence type="ECO:0000256" key="4">
    <source>
        <dbReference type="ARBA" id="ARBA00022824"/>
    </source>
</evidence>
<sequence length="640" mass="73107">MTKWNPLKIHDIYAMQPNLEIIKDNKNARFDIIFVHGLNVKGEASYARNAWTADVNRERIFWPGDLLPFSVPNVRVLLFAYNSSITWNSAIAGVKDHATTLMNLLILKRKESPERPLIFICHSLGGLVVKQALLLDDPKFQEVIKSTRGLVFFATPHRGATGDAVGVGFICADIVRAIQREGRNPLPELLQRDSALADTLSRLFEAKLNQFNIISVYETRSMKPYGIIVGKTSAVLDLPQRETEIDIDRDHSTICKFPGPENPGYKQFIGHLELMMDNIMDTEEETRKNEMLQSLSNSPPLEEAQFLRRAEQLAFWYAGHKKYEISEELNNRILQLCDNNSNLGPNNPAAIDAAYNRAFALQRLGRYSESEQLYERAITGWKALTGRENDHAVLDARRQQAVNLYESGRHDMAERELRDIFEISKRSGNMHAILECQASLGDLFRDLKRWNDSQSFFEPTFEKMKIELGPMNERTLYIQGQLAFVLQSLGANDESEILYRDLLEKRKEKNGDVSLDTLATMRDLAHVLQKKGNLADAEALCCDALSGFKRRLPAGHDEIEWTDNSLTYIRNQLDRHNLLTNDLNTLFVYQKFPVSPALSAPYITFFYMNLGTYWAYHMSSHPRKKTVIRLPILALGIHFP</sequence>
<dbReference type="GeneID" id="43672786"/>
<dbReference type="Gene3D" id="1.25.40.10">
    <property type="entry name" value="Tetratricopeptide repeat domain"/>
    <property type="match status" value="2"/>
</dbReference>
<evidence type="ECO:0000313" key="8">
    <source>
        <dbReference type="Proteomes" id="UP000325579"/>
    </source>
</evidence>